<keyword evidence="5 6" id="KW-0378">Hydrolase</keyword>
<protein>
    <recommendedName>
        <fullName evidence="6 7">Methionine aminopeptidase</fullName>
        <shortName evidence="6">MAP</shortName>
        <shortName evidence="6">MetAP</shortName>
        <ecNumber evidence="6 7">3.4.11.18</ecNumber>
    </recommendedName>
    <alternativeName>
        <fullName evidence="6">Peptidase M</fullName>
    </alternativeName>
</protein>
<dbReference type="GO" id="GO:0006508">
    <property type="term" value="P:proteolysis"/>
    <property type="evidence" value="ECO:0007669"/>
    <property type="project" value="UniProtKB-KW"/>
</dbReference>
<name>A0A1F8F5B9_9BACT</name>
<dbReference type="GO" id="GO:0004239">
    <property type="term" value="F:initiator methionyl aminopeptidase activity"/>
    <property type="evidence" value="ECO:0007669"/>
    <property type="project" value="UniProtKB-UniRule"/>
</dbReference>
<proteinExistence type="inferred from homology"/>
<organism evidence="9 10">
    <name type="scientific">Candidatus Yanofskybacteria bacterium RIFCSPHIGHO2_01_FULL_45_42</name>
    <dbReference type="NCBI Taxonomy" id="1802671"/>
    <lineage>
        <taxon>Bacteria</taxon>
        <taxon>Candidatus Yanofskyibacteriota</taxon>
    </lineage>
</organism>
<reference evidence="9 10" key="1">
    <citation type="journal article" date="2016" name="Nat. Commun.">
        <title>Thousands of microbial genomes shed light on interconnected biogeochemical processes in an aquifer system.</title>
        <authorList>
            <person name="Anantharaman K."/>
            <person name="Brown C.T."/>
            <person name="Hug L.A."/>
            <person name="Sharon I."/>
            <person name="Castelle C.J."/>
            <person name="Probst A.J."/>
            <person name="Thomas B.C."/>
            <person name="Singh A."/>
            <person name="Wilkins M.J."/>
            <person name="Karaoz U."/>
            <person name="Brodie E.L."/>
            <person name="Williams K.H."/>
            <person name="Hubbard S.S."/>
            <person name="Banfield J.F."/>
        </authorList>
    </citation>
    <scope>NUCLEOTIDE SEQUENCE [LARGE SCALE GENOMIC DNA]</scope>
</reference>
<evidence type="ECO:0000256" key="5">
    <source>
        <dbReference type="ARBA" id="ARBA00022801"/>
    </source>
</evidence>
<comment type="similarity">
    <text evidence="6">Belongs to the peptidase M24A family. Methionine aminopeptidase type 1 subfamily.</text>
</comment>
<evidence type="ECO:0000313" key="10">
    <source>
        <dbReference type="Proteomes" id="UP000178023"/>
    </source>
</evidence>
<dbReference type="GO" id="GO:0046872">
    <property type="term" value="F:metal ion binding"/>
    <property type="evidence" value="ECO:0007669"/>
    <property type="project" value="UniProtKB-UniRule"/>
</dbReference>
<sequence length="255" mass="27765">MINIKTQEEIATMRAGGKILHAILSQIENVVKPGMTTIMIDNLARKLVTDNNVQPSFLGYGGYPAVICTSVNDEVVHAVPSGRLLNPGDLLKLDFGILYKNFHTDMAVTLVVGGQSTDDEKTRKLKNKLTSVTREALERGIREARLGNTVGDIGWAIQKFVEHNQFNVARDLVGHGIGRQLHELPHVPNFGKAGHGDKLIAGMTIAIEPIVLAGRWQVKNSPDGHGYLTKDGSLAAHFEHTIAVTKNGPIILTIF</sequence>
<feature type="binding site" evidence="6">
    <location>
        <position position="208"/>
    </location>
    <ligand>
        <name>a divalent metal cation</name>
        <dbReference type="ChEBI" id="CHEBI:60240"/>
        <label>2</label>
        <note>catalytic</note>
    </ligand>
</feature>
<dbReference type="Proteomes" id="UP000178023">
    <property type="component" value="Unassembled WGS sequence"/>
</dbReference>
<dbReference type="GO" id="GO:0005829">
    <property type="term" value="C:cytosol"/>
    <property type="evidence" value="ECO:0007669"/>
    <property type="project" value="TreeGrafter"/>
</dbReference>
<evidence type="ECO:0000256" key="3">
    <source>
        <dbReference type="ARBA" id="ARBA00022670"/>
    </source>
</evidence>
<dbReference type="CDD" id="cd01086">
    <property type="entry name" value="MetAP1"/>
    <property type="match status" value="1"/>
</dbReference>
<keyword evidence="3 6" id="KW-0645">Protease</keyword>
<keyword evidence="4 6" id="KW-0479">Metal-binding</keyword>
<feature type="binding site" evidence="6">
    <location>
        <position position="105"/>
    </location>
    <ligand>
        <name>a divalent metal cation</name>
        <dbReference type="ChEBI" id="CHEBI:60240"/>
        <label>2</label>
        <note>catalytic</note>
    </ligand>
</feature>
<keyword evidence="2 6" id="KW-0031">Aminopeptidase</keyword>
<comment type="catalytic activity">
    <reaction evidence="6 7">
        <text>Release of N-terminal amino acids, preferentially methionine, from peptides and arylamides.</text>
        <dbReference type="EC" id="3.4.11.18"/>
    </reaction>
</comment>
<evidence type="ECO:0000259" key="8">
    <source>
        <dbReference type="Pfam" id="PF00557"/>
    </source>
</evidence>
<evidence type="ECO:0000313" key="9">
    <source>
        <dbReference type="EMBL" id="OGN08355.1"/>
    </source>
</evidence>
<dbReference type="PRINTS" id="PR00599">
    <property type="entry name" value="MAPEPTIDASE"/>
</dbReference>
<feature type="binding site" evidence="6">
    <location>
        <position position="239"/>
    </location>
    <ligand>
        <name>a divalent metal cation</name>
        <dbReference type="ChEBI" id="CHEBI:60240"/>
        <label>2</label>
        <note>catalytic</note>
    </ligand>
</feature>
<gene>
    <name evidence="6" type="primary">map</name>
    <name evidence="9" type="ORF">A2750_00905</name>
</gene>
<comment type="subunit">
    <text evidence="6">Monomer.</text>
</comment>
<dbReference type="InterPro" id="IPR000994">
    <property type="entry name" value="Pept_M24"/>
</dbReference>
<accession>A0A1F8F5B9</accession>
<feature type="domain" description="Peptidase M24" evidence="8">
    <location>
        <begin position="12"/>
        <end position="246"/>
    </location>
</feature>
<feature type="binding site" evidence="6">
    <location>
        <position position="239"/>
    </location>
    <ligand>
        <name>a divalent metal cation</name>
        <dbReference type="ChEBI" id="CHEBI:60240"/>
        <label>1</label>
    </ligand>
</feature>
<dbReference type="InterPro" id="IPR002467">
    <property type="entry name" value="Pept_M24A_MAP1"/>
</dbReference>
<dbReference type="EMBL" id="MGJL01000007">
    <property type="protein sequence ID" value="OGN08355.1"/>
    <property type="molecule type" value="Genomic_DNA"/>
</dbReference>
<comment type="function">
    <text evidence="1 6">Removes the N-terminal methionine from nascent proteins. The N-terminal methionine is often cleaved when the second residue in the primary sequence is small and uncharged (Met-Ala-, Cys, Gly, Pro, Ser, Thr, or Val). Requires deformylation of the N(alpha)-formylated initiator methionine before it can be hydrolyzed.</text>
</comment>
<evidence type="ECO:0000256" key="4">
    <source>
        <dbReference type="ARBA" id="ARBA00022723"/>
    </source>
</evidence>
<evidence type="ECO:0000256" key="1">
    <source>
        <dbReference type="ARBA" id="ARBA00002521"/>
    </source>
</evidence>
<feature type="binding site" evidence="6">
    <location>
        <position position="77"/>
    </location>
    <ligand>
        <name>substrate</name>
    </ligand>
</feature>
<dbReference type="Pfam" id="PF00557">
    <property type="entry name" value="Peptidase_M24"/>
    <property type="match status" value="1"/>
</dbReference>
<dbReference type="PANTHER" id="PTHR43330">
    <property type="entry name" value="METHIONINE AMINOPEPTIDASE"/>
    <property type="match status" value="1"/>
</dbReference>
<dbReference type="InterPro" id="IPR001714">
    <property type="entry name" value="Pept_M24_MAP"/>
</dbReference>
<dbReference type="InterPro" id="IPR036005">
    <property type="entry name" value="Creatinase/aminopeptidase-like"/>
</dbReference>
<dbReference type="Gene3D" id="3.90.230.10">
    <property type="entry name" value="Creatinase/methionine aminopeptidase superfamily"/>
    <property type="match status" value="1"/>
</dbReference>
<evidence type="ECO:0000256" key="2">
    <source>
        <dbReference type="ARBA" id="ARBA00022438"/>
    </source>
</evidence>
<dbReference type="HAMAP" id="MF_01974">
    <property type="entry name" value="MetAP_1"/>
    <property type="match status" value="1"/>
</dbReference>
<dbReference type="GO" id="GO:0070006">
    <property type="term" value="F:metalloaminopeptidase activity"/>
    <property type="evidence" value="ECO:0007669"/>
    <property type="project" value="UniProtKB-UniRule"/>
</dbReference>
<feature type="binding site" evidence="6">
    <location>
        <position position="94"/>
    </location>
    <ligand>
        <name>a divalent metal cation</name>
        <dbReference type="ChEBI" id="CHEBI:60240"/>
        <label>1</label>
    </ligand>
</feature>
<dbReference type="EC" id="3.4.11.18" evidence="6 7"/>
<feature type="binding site" evidence="6">
    <location>
        <position position="105"/>
    </location>
    <ligand>
        <name>a divalent metal cation</name>
        <dbReference type="ChEBI" id="CHEBI:60240"/>
        <label>1</label>
    </ligand>
</feature>
<dbReference type="NCBIfam" id="TIGR00500">
    <property type="entry name" value="met_pdase_I"/>
    <property type="match status" value="1"/>
</dbReference>
<evidence type="ECO:0000256" key="6">
    <source>
        <dbReference type="HAMAP-Rule" id="MF_01974"/>
    </source>
</evidence>
<comment type="cofactor">
    <cofactor evidence="6">
        <name>Co(2+)</name>
        <dbReference type="ChEBI" id="CHEBI:48828"/>
    </cofactor>
    <cofactor evidence="6">
        <name>Zn(2+)</name>
        <dbReference type="ChEBI" id="CHEBI:29105"/>
    </cofactor>
    <cofactor evidence="6">
        <name>Mn(2+)</name>
        <dbReference type="ChEBI" id="CHEBI:29035"/>
    </cofactor>
    <cofactor evidence="6">
        <name>Fe(2+)</name>
        <dbReference type="ChEBI" id="CHEBI:29033"/>
    </cofactor>
    <text evidence="6">Binds 2 divalent metal cations per subunit. Has a high-affinity and a low affinity metal-binding site. The true nature of the physiological cofactor is under debate. The enzyme is active with cobalt, zinc, manganese or divalent iron ions. Most likely, methionine aminopeptidases function as mononuclear Fe(2+)-metalloproteases under physiological conditions, and the catalytically relevant metal-binding site has been assigned to the histidine-containing high-affinity site.</text>
</comment>
<comment type="caution">
    <text evidence="9">The sequence shown here is derived from an EMBL/GenBank/DDBJ whole genome shotgun (WGS) entry which is preliminary data.</text>
</comment>
<feature type="binding site" evidence="6">
    <location>
        <position position="182"/>
    </location>
    <ligand>
        <name>substrate</name>
    </ligand>
</feature>
<dbReference type="SUPFAM" id="SSF55920">
    <property type="entry name" value="Creatinase/aminopeptidase"/>
    <property type="match status" value="1"/>
</dbReference>
<evidence type="ECO:0000256" key="7">
    <source>
        <dbReference type="RuleBase" id="RU003653"/>
    </source>
</evidence>
<feature type="binding site" evidence="6">
    <location>
        <position position="175"/>
    </location>
    <ligand>
        <name>a divalent metal cation</name>
        <dbReference type="ChEBI" id="CHEBI:60240"/>
        <label>2</label>
        <note>catalytic</note>
    </ligand>
</feature>
<dbReference type="AlphaFoldDB" id="A0A1F8F5B9"/>
<dbReference type="PANTHER" id="PTHR43330:SF27">
    <property type="entry name" value="METHIONINE AMINOPEPTIDASE"/>
    <property type="match status" value="1"/>
</dbReference>